<name>A0A067YEE2_9MONO</name>
<dbReference type="Proteomes" id="UP000127615">
    <property type="component" value="Segment"/>
</dbReference>
<keyword evidence="3" id="KW-1185">Reference proteome</keyword>
<protein>
    <submittedName>
        <fullName evidence="2">X protein</fullName>
    </submittedName>
</protein>
<proteinExistence type="predicted"/>
<dbReference type="KEGG" id="vg:19737441"/>
<feature type="compositionally biased region" description="Acidic residues" evidence="1">
    <location>
        <begin position="57"/>
        <end position="69"/>
    </location>
</feature>
<reference evidence="2 3" key="1">
    <citation type="journal article" date="2014" name="Am. J. Trop. Med. Hyg.">
        <title>Whole genome analysis of sierra nevada virus, a novel mononegavirus in the family nyamiviridae.</title>
        <authorList>
            <person name="Rogers M.B."/>
            <person name="Cui L."/>
            <person name="Fitch A."/>
            <person name="Popov V."/>
            <person name="Travassos da Rosa A.P."/>
            <person name="Vasilakis N."/>
            <person name="Tesh R.B."/>
            <person name="Ghedin E."/>
        </authorList>
    </citation>
    <scope>NUCLEOTIDE SEQUENCE [LARGE SCALE GENOMIC DNA]</scope>
</reference>
<evidence type="ECO:0000313" key="3">
    <source>
        <dbReference type="Proteomes" id="UP000127615"/>
    </source>
</evidence>
<feature type="compositionally biased region" description="Basic residues" evidence="1">
    <location>
        <begin position="1"/>
        <end position="10"/>
    </location>
</feature>
<feature type="region of interest" description="Disordered" evidence="1">
    <location>
        <begin position="1"/>
        <end position="102"/>
    </location>
</feature>
<feature type="compositionally biased region" description="Basic and acidic residues" evidence="1">
    <location>
        <begin position="11"/>
        <end position="23"/>
    </location>
</feature>
<accession>A0A067YEE2</accession>
<evidence type="ECO:0000256" key="1">
    <source>
        <dbReference type="SAM" id="MobiDB-lite"/>
    </source>
</evidence>
<dbReference type="RefSeq" id="YP_009044205.1">
    <property type="nucleotide sequence ID" value="NC_024376.1"/>
</dbReference>
<dbReference type="EMBL" id="KF530058">
    <property type="protein sequence ID" value="AHA90831.1"/>
    <property type="molecule type" value="Genomic_RNA"/>
</dbReference>
<sequence length="273" mass="31416">MDYHVHRHHDQCKQGENQDHSEESEIELLISESEEEEEGAETGEEGAEAEPSKREEEEAGERDESETETSDSSSNEDPQVEEPIRATRAPLPLYGNSPEQDRKAERLISAYKALRHKESESDSETDSSEDATATKRPRPCYGDRRFEKLVMECYNAYDPNTDAAANLMMRRKFLHWQENILRLMSSRDRALHDYGRQASNITATRRLEVGADRFYRWRNLIALEEELAIKVPLVLSLHLEERSAAQHLAEDEELGKALDKLSLDESERRRAST</sequence>
<dbReference type="GeneID" id="19737441"/>
<feature type="region of interest" description="Disordered" evidence="1">
    <location>
        <begin position="114"/>
        <end position="139"/>
    </location>
</feature>
<evidence type="ECO:0000313" key="2">
    <source>
        <dbReference type="EMBL" id="AHA90831.1"/>
    </source>
</evidence>
<gene>
    <name evidence="2" type="ORF">SenV_gp5</name>
</gene>
<feature type="compositionally biased region" description="Acidic residues" evidence="1">
    <location>
        <begin position="24"/>
        <end position="48"/>
    </location>
</feature>
<organism evidence="2 3">
    <name type="scientific">Sierra Nevada virus</name>
    <dbReference type="NCBI Taxonomy" id="1424280"/>
    <lineage>
        <taxon>Viruses</taxon>
        <taxon>Riboviria</taxon>
        <taxon>Orthornavirae</taxon>
        <taxon>Negarnaviricota</taxon>
        <taxon>Haploviricotina</taxon>
        <taxon>Monjiviricetes</taxon>
        <taxon>Mononegavirales</taxon>
        <taxon>Nyamiviridae</taxon>
        <taxon>Nyavirus</taxon>
        <taxon>Nyavirus sierranevadaense</taxon>
    </lineage>
</organism>